<keyword evidence="1" id="KW-0812">Transmembrane</keyword>
<feature type="transmembrane region" description="Helical" evidence="1">
    <location>
        <begin position="265"/>
        <end position="281"/>
    </location>
</feature>
<dbReference type="AlphaFoldDB" id="A0A330L3V4"/>
<feature type="transmembrane region" description="Helical" evidence="1">
    <location>
        <begin position="125"/>
        <end position="144"/>
    </location>
</feature>
<keyword evidence="3" id="KW-1185">Reference proteome</keyword>
<feature type="transmembrane region" description="Helical" evidence="1">
    <location>
        <begin position="227"/>
        <end position="244"/>
    </location>
</feature>
<gene>
    <name evidence="2" type="ORF">NITLEN_11009</name>
</gene>
<dbReference type="InParanoid" id="A0A330L3V4"/>
<dbReference type="OrthoDB" id="113685at2"/>
<evidence type="ECO:0000313" key="2">
    <source>
        <dbReference type="EMBL" id="SPP63923.1"/>
    </source>
</evidence>
<proteinExistence type="predicted"/>
<feature type="transmembrane region" description="Helical" evidence="1">
    <location>
        <begin position="33"/>
        <end position="54"/>
    </location>
</feature>
<reference evidence="3" key="1">
    <citation type="submission" date="2018-04" db="EMBL/GenBank/DDBJ databases">
        <authorList>
            <person name="Lucker S."/>
            <person name="Sakoula D."/>
        </authorList>
    </citation>
    <scope>NUCLEOTIDE SEQUENCE [LARGE SCALE GENOMIC DNA]</scope>
</reference>
<sequence>MSQGSPRPIRIPGWAFPLASVLGTSIRSNPVRMWVLCCSLVALLVGLDGGLLFAQHGEPGHEAAAVGSSEHGHDHHGLTLSPDSWEGSNAGMAYSEFNHHLAGLFVLLIGFSEMAQALRSSSLSWARMLLPAALLGMAAFLLIWSDHEAWPIGPLSFAETFFGNDHEILQHKAYGLLALAVGLIELYRRLDRLDHVGWLVPLPLFAMIGGIMLFAHSHGAHPAAQKIAMHHAVMGTLAVSAGSSRLASAWKGVFMGWSRSRWEKVWAGLILLIGFQLLFYSE</sequence>
<dbReference type="EMBL" id="OUNR01000001">
    <property type="protein sequence ID" value="SPP63923.1"/>
    <property type="molecule type" value="Genomic_DNA"/>
</dbReference>
<evidence type="ECO:0008006" key="4">
    <source>
        <dbReference type="Google" id="ProtNLM"/>
    </source>
</evidence>
<protein>
    <recommendedName>
        <fullName evidence="4">Copper resistance protein D domain-containing protein</fullName>
    </recommendedName>
</protein>
<accession>A0A330L3V4</accession>
<keyword evidence="1" id="KW-1133">Transmembrane helix</keyword>
<evidence type="ECO:0000313" key="3">
    <source>
        <dbReference type="Proteomes" id="UP000248168"/>
    </source>
</evidence>
<dbReference type="RefSeq" id="WP_146216098.1">
    <property type="nucleotide sequence ID" value="NZ_OUNR01000001.1"/>
</dbReference>
<name>A0A330L3V4_9BACT</name>
<keyword evidence="1" id="KW-0472">Membrane</keyword>
<organism evidence="2 3">
    <name type="scientific">Nitrospira lenta</name>
    <dbReference type="NCBI Taxonomy" id="1436998"/>
    <lineage>
        <taxon>Bacteria</taxon>
        <taxon>Pseudomonadati</taxon>
        <taxon>Nitrospirota</taxon>
        <taxon>Nitrospiria</taxon>
        <taxon>Nitrospirales</taxon>
        <taxon>Nitrospiraceae</taxon>
        <taxon>Nitrospira</taxon>
    </lineage>
</organism>
<dbReference type="Proteomes" id="UP000248168">
    <property type="component" value="Unassembled WGS sequence"/>
</dbReference>
<feature type="transmembrane region" description="Helical" evidence="1">
    <location>
        <begin position="196"/>
        <end position="215"/>
    </location>
</feature>
<evidence type="ECO:0000256" key="1">
    <source>
        <dbReference type="SAM" id="Phobius"/>
    </source>
</evidence>